<comment type="function">
    <text evidence="1">Alpha-L-fucosidase is responsible for hydrolyzing the alpha-1,6-linked fucose joined to the reducing-end N-acetylglucosamine of the carbohydrate moieties of glycoproteins.</text>
</comment>
<evidence type="ECO:0000256" key="5">
    <source>
        <dbReference type="ARBA" id="ARBA00022801"/>
    </source>
</evidence>
<sequence>MRPTIRSTKKENLSVAMFKDDPVRPENYQRFERELPRWFSDAKLGIFVHWGPYSVPAWAEPIGELGTIEKEYWFAHNPYAEWYYNTIRIEDSPAAQHQRDAFGGAPYDDFIDQWNPEDFDPDDFLALVKSTGAGYFVPTTKHHDGVTLWDAPGTDGRNTVARGPRRDLVGAFEKATRDAGLRFGVYYSGGLDWHFSDLPPITGDDQQFGRPVDAAYAEYAYTHVDDLIERYSPDVLWGDIEWPDAGKPSGPFSMERLFDKFYAARPDGVANDRWGETHWDFRTSEYQNGLSVEGDGGWENCRGIGYSFGHNTLEDETHLLSGPDAVKTFVDIVSRGGNLLLNVGLTARGTVPDLQRRTLEHLAAWNAVNGEAVFGSATLDHGMAAPSDEPWLRWTRTDDTANAFVDATDVVTLAGVSDSVDAGSARLADGTPIEVARDGGALTLTLPQPEVAGPTLIRFDLTA</sequence>
<evidence type="ECO:0000313" key="9">
    <source>
        <dbReference type="EMBL" id="GLJ77151.1"/>
    </source>
</evidence>
<dbReference type="Gene3D" id="3.20.20.80">
    <property type="entry name" value="Glycosidases"/>
    <property type="match status" value="1"/>
</dbReference>
<evidence type="ECO:0000256" key="2">
    <source>
        <dbReference type="ARBA" id="ARBA00007951"/>
    </source>
</evidence>
<comment type="caution">
    <text evidence="9">The sequence shown here is derived from an EMBL/GenBank/DDBJ whole genome shotgun (WGS) entry which is preliminary data.</text>
</comment>
<evidence type="ECO:0000259" key="8">
    <source>
        <dbReference type="Pfam" id="PF01120"/>
    </source>
</evidence>
<accession>A0A9W6HAV4</accession>
<dbReference type="Pfam" id="PF01120">
    <property type="entry name" value="Alpha_L_fucos"/>
    <property type="match status" value="1"/>
</dbReference>
<dbReference type="GO" id="GO:0004560">
    <property type="term" value="F:alpha-L-fucosidase activity"/>
    <property type="evidence" value="ECO:0007669"/>
    <property type="project" value="InterPro"/>
</dbReference>
<evidence type="ECO:0000256" key="3">
    <source>
        <dbReference type="ARBA" id="ARBA00012662"/>
    </source>
</evidence>
<evidence type="ECO:0000313" key="10">
    <source>
        <dbReference type="Proteomes" id="UP001142372"/>
    </source>
</evidence>
<dbReference type="GO" id="GO:0006004">
    <property type="term" value="P:fucose metabolic process"/>
    <property type="evidence" value="ECO:0007669"/>
    <property type="project" value="InterPro"/>
</dbReference>
<dbReference type="GO" id="GO:0005764">
    <property type="term" value="C:lysosome"/>
    <property type="evidence" value="ECO:0007669"/>
    <property type="project" value="TreeGrafter"/>
</dbReference>
<dbReference type="EMBL" id="BSEN01000013">
    <property type="protein sequence ID" value="GLJ77151.1"/>
    <property type="molecule type" value="Genomic_DNA"/>
</dbReference>
<organism evidence="9 10">
    <name type="scientific">Leifsonia poae</name>
    <dbReference type="NCBI Taxonomy" id="110933"/>
    <lineage>
        <taxon>Bacteria</taxon>
        <taxon>Bacillati</taxon>
        <taxon>Actinomycetota</taxon>
        <taxon>Actinomycetes</taxon>
        <taxon>Micrococcales</taxon>
        <taxon>Microbacteriaceae</taxon>
        <taxon>Leifsonia</taxon>
    </lineage>
</organism>
<reference evidence="9" key="1">
    <citation type="journal article" date="2014" name="Int. J. Syst. Evol. Microbiol.">
        <title>Complete genome sequence of Corynebacterium casei LMG S-19264T (=DSM 44701T), isolated from a smear-ripened cheese.</title>
        <authorList>
            <consortium name="US DOE Joint Genome Institute (JGI-PGF)"/>
            <person name="Walter F."/>
            <person name="Albersmeier A."/>
            <person name="Kalinowski J."/>
            <person name="Ruckert C."/>
        </authorList>
    </citation>
    <scope>NUCLEOTIDE SEQUENCE</scope>
    <source>
        <strain evidence="9">VKM Ac-1401</strain>
    </source>
</reference>
<keyword evidence="4" id="KW-0732">Signal</keyword>
<dbReference type="PANTHER" id="PTHR10030">
    <property type="entry name" value="ALPHA-L-FUCOSIDASE"/>
    <property type="match status" value="1"/>
</dbReference>
<dbReference type="InterPro" id="IPR017853">
    <property type="entry name" value="GH"/>
</dbReference>
<name>A0A9W6HAV4_9MICO</name>
<keyword evidence="6" id="KW-0326">Glycosidase</keyword>
<proteinExistence type="inferred from homology"/>
<evidence type="ECO:0000256" key="6">
    <source>
        <dbReference type="ARBA" id="ARBA00023295"/>
    </source>
</evidence>
<dbReference type="PANTHER" id="PTHR10030:SF37">
    <property type="entry name" value="ALPHA-L-FUCOSIDASE-RELATED"/>
    <property type="match status" value="1"/>
</dbReference>
<dbReference type="SUPFAM" id="SSF51445">
    <property type="entry name" value="(Trans)glycosidases"/>
    <property type="match status" value="1"/>
</dbReference>
<dbReference type="InterPro" id="IPR016286">
    <property type="entry name" value="FUC_metazoa-typ"/>
</dbReference>
<keyword evidence="5" id="KW-0378">Hydrolase</keyword>
<dbReference type="PRINTS" id="PR00741">
    <property type="entry name" value="GLHYDRLASE29"/>
</dbReference>
<dbReference type="Proteomes" id="UP001142372">
    <property type="component" value="Unassembled WGS sequence"/>
</dbReference>
<dbReference type="InterPro" id="IPR057739">
    <property type="entry name" value="Glyco_hydro_29_N"/>
</dbReference>
<dbReference type="RefSeq" id="WP_271177800.1">
    <property type="nucleotide sequence ID" value="NZ_BAAAJO010000004.1"/>
</dbReference>
<keyword evidence="10" id="KW-1185">Reference proteome</keyword>
<evidence type="ECO:0000256" key="4">
    <source>
        <dbReference type="ARBA" id="ARBA00022729"/>
    </source>
</evidence>
<feature type="site" description="May be important for catalysis" evidence="7">
    <location>
        <position position="301"/>
    </location>
</feature>
<feature type="domain" description="Glycoside hydrolase family 29 N-terminal" evidence="8">
    <location>
        <begin position="23"/>
        <end position="371"/>
    </location>
</feature>
<dbReference type="PIRSF" id="PIRSF001092">
    <property type="entry name" value="Alpha-L-fucosidase"/>
    <property type="match status" value="1"/>
</dbReference>
<evidence type="ECO:0000256" key="1">
    <source>
        <dbReference type="ARBA" id="ARBA00004071"/>
    </source>
</evidence>
<dbReference type="EC" id="3.2.1.51" evidence="3"/>
<dbReference type="InterPro" id="IPR000933">
    <property type="entry name" value="Glyco_hydro_29"/>
</dbReference>
<gene>
    <name evidence="9" type="ORF">GCM10017584_27250</name>
</gene>
<reference evidence="9" key="2">
    <citation type="submission" date="2023-01" db="EMBL/GenBank/DDBJ databases">
        <authorList>
            <person name="Sun Q."/>
            <person name="Evtushenko L."/>
        </authorList>
    </citation>
    <scope>NUCLEOTIDE SEQUENCE</scope>
    <source>
        <strain evidence="9">VKM Ac-1401</strain>
    </source>
</reference>
<dbReference type="GO" id="GO:0016139">
    <property type="term" value="P:glycoside catabolic process"/>
    <property type="evidence" value="ECO:0007669"/>
    <property type="project" value="TreeGrafter"/>
</dbReference>
<dbReference type="AlphaFoldDB" id="A0A9W6HAV4"/>
<dbReference type="SMART" id="SM00812">
    <property type="entry name" value="Alpha_L_fucos"/>
    <property type="match status" value="1"/>
</dbReference>
<comment type="similarity">
    <text evidence="2">Belongs to the glycosyl hydrolase 29 family.</text>
</comment>
<protein>
    <recommendedName>
        <fullName evidence="3">alpha-L-fucosidase</fullName>
        <ecNumber evidence="3">3.2.1.51</ecNumber>
    </recommendedName>
</protein>
<evidence type="ECO:0000256" key="7">
    <source>
        <dbReference type="PIRSR" id="PIRSR001092-1"/>
    </source>
</evidence>